<accession>A0A1H3JNS9</accession>
<dbReference type="Pfam" id="PF14093">
    <property type="entry name" value="DUF4271"/>
    <property type="match status" value="1"/>
</dbReference>
<feature type="transmembrane region" description="Helical" evidence="2">
    <location>
        <begin position="250"/>
        <end position="270"/>
    </location>
</feature>
<evidence type="ECO:0000256" key="1">
    <source>
        <dbReference type="SAM" id="MobiDB-lite"/>
    </source>
</evidence>
<keyword evidence="2" id="KW-0472">Membrane</keyword>
<keyword evidence="2" id="KW-1133">Transmembrane helix</keyword>
<dbReference type="OrthoDB" id="975088at2"/>
<keyword evidence="2" id="KW-0812">Transmembrane</keyword>
<feature type="transmembrane region" description="Helical" evidence="2">
    <location>
        <begin position="361"/>
        <end position="382"/>
    </location>
</feature>
<evidence type="ECO:0000256" key="2">
    <source>
        <dbReference type="SAM" id="Phobius"/>
    </source>
</evidence>
<dbReference type="AlphaFoldDB" id="A0A1H3JNS9"/>
<dbReference type="InterPro" id="IPR025367">
    <property type="entry name" value="DUF4271"/>
</dbReference>
<dbReference type="Proteomes" id="UP000199249">
    <property type="component" value="Unassembled WGS sequence"/>
</dbReference>
<organism evidence="3 4">
    <name type="scientific">Hymenobacter psychrophilus</name>
    <dbReference type="NCBI Taxonomy" id="651662"/>
    <lineage>
        <taxon>Bacteria</taxon>
        <taxon>Pseudomonadati</taxon>
        <taxon>Bacteroidota</taxon>
        <taxon>Cytophagia</taxon>
        <taxon>Cytophagales</taxon>
        <taxon>Hymenobacteraceae</taxon>
        <taxon>Hymenobacter</taxon>
    </lineage>
</organism>
<feature type="region of interest" description="Disordered" evidence="1">
    <location>
        <begin position="174"/>
        <end position="195"/>
    </location>
</feature>
<feature type="transmembrane region" description="Helical" evidence="2">
    <location>
        <begin position="333"/>
        <end position="354"/>
    </location>
</feature>
<name>A0A1H3JNS9_9BACT</name>
<gene>
    <name evidence="3" type="ORF">SAMN04488069_108159</name>
</gene>
<feature type="transmembrane region" description="Helical" evidence="2">
    <location>
        <begin position="394"/>
        <end position="416"/>
    </location>
</feature>
<evidence type="ECO:0008006" key="5">
    <source>
        <dbReference type="Google" id="ProtNLM"/>
    </source>
</evidence>
<dbReference type="EMBL" id="FNOV01000008">
    <property type="protein sequence ID" value="SDY41576.1"/>
    <property type="molecule type" value="Genomic_DNA"/>
</dbReference>
<proteinExistence type="predicted"/>
<reference evidence="4" key="1">
    <citation type="submission" date="2016-10" db="EMBL/GenBank/DDBJ databases">
        <authorList>
            <person name="Varghese N."/>
            <person name="Submissions S."/>
        </authorList>
    </citation>
    <scope>NUCLEOTIDE SEQUENCE [LARGE SCALE GENOMIC DNA]</scope>
    <source>
        <strain evidence="4">CGMCC 1.8975</strain>
    </source>
</reference>
<feature type="transmembrane region" description="Helical" evidence="2">
    <location>
        <begin position="200"/>
        <end position="219"/>
    </location>
</feature>
<dbReference type="STRING" id="651662.SAMN04488069_108159"/>
<keyword evidence="4" id="KW-1185">Reference proteome</keyword>
<evidence type="ECO:0000313" key="3">
    <source>
        <dbReference type="EMBL" id="SDY41576.1"/>
    </source>
</evidence>
<feature type="transmembrane region" description="Helical" evidence="2">
    <location>
        <begin position="291"/>
        <end position="313"/>
    </location>
</feature>
<sequence length="419" mass="46495">MPAACSPRAIHGRHATGVGLLKSTINFVRCPLFIRTLCLLLLGLLPLAAGATEYRRLPPPPRTGLTTDWLIKDAGRNRLILYLPNYHAPVQAYYQWLSVRPDRPLPITFTARENLSLFLDNQLVFTAPAPASYTLDLAALLPAGSQPGGLHLLCVWHPDAIPNLASFQNALAPAERSAGTPKTPTTGAQPRPRGHQGQNVFLGFLLLIGLGYGGLRATYQPGFARIYQLEGMWGQGAAEQDFLVKPALTWLNLVLVLLFALSFALLLVAIHTNIENIVILRRLFDVAESTIVVKVLLYTLLVAVFVLGKYLFLELMGYIFDVAELVAIQYREFIRTVLFMGLFLPGVMLLYLGLNRQLPETVLWVSNGVVSLLLIGTVWRVARTLHRKRSLLNLHLFSYLCATEVIPLVVLLKLIVFTY</sequence>
<evidence type="ECO:0000313" key="4">
    <source>
        <dbReference type="Proteomes" id="UP000199249"/>
    </source>
</evidence>
<protein>
    <recommendedName>
        <fullName evidence="5">DUF4271 domain-containing protein</fullName>
    </recommendedName>
</protein>